<organism evidence="1 2">
    <name type="scientific">Anas platyrhynchos</name>
    <name type="common">Mallard</name>
    <name type="synonym">Anas boschas</name>
    <dbReference type="NCBI Taxonomy" id="8839"/>
    <lineage>
        <taxon>Eukaryota</taxon>
        <taxon>Metazoa</taxon>
        <taxon>Chordata</taxon>
        <taxon>Craniata</taxon>
        <taxon>Vertebrata</taxon>
        <taxon>Euteleostomi</taxon>
        <taxon>Archelosauria</taxon>
        <taxon>Archosauria</taxon>
        <taxon>Dinosauria</taxon>
        <taxon>Saurischia</taxon>
        <taxon>Theropoda</taxon>
        <taxon>Coelurosauria</taxon>
        <taxon>Aves</taxon>
        <taxon>Neognathae</taxon>
        <taxon>Galloanserae</taxon>
        <taxon>Anseriformes</taxon>
        <taxon>Anatidae</taxon>
        <taxon>Anatinae</taxon>
        <taxon>Anas</taxon>
    </lineage>
</organism>
<reference evidence="2" key="1">
    <citation type="journal article" date="2013" name="Nat. Genet.">
        <title>The duck genome and transcriptome provide insight into an avian influenza virus reservoir species.</title>
        <authorList>
            <person name="Huang Y."/>
            <person name="Li Y."/>
            <person name="Burt D.W."/>
            <person name="Chen H."/>
            <person name="Zhang Y."/>
            <person name="Qian W."/>
            <person name="Kim H."/>
            <person name="Gan S."/>
            <person name="Zhao Y."/>
            <person name="Li J."/>
            <person name="Yi K."/>
            <person name="Feng H."/>
            <person name="Zhu P."/>
            <person name="Li B."/>
            <person name="Liu Q."/>
            <person name="Fairley S."/>
            <person name="Magor K.E."/>
            <person name="Du Z."/>
            <person name="Hu X."/>
            <person name="Goodman L."/>
            <person name="Tafer H."/>
            <person name="Vignal A."/>
            <person name="Lee T."/>
            <person name="Kim K.W."/>
            <person name="Sheng Z."/>
            <person name="An Y."/>
            <person name="Searle S."/>
            <person name="Herrero J."/>
            <person name="Groenen M.A."/>
            <person name="Crooijmans R.P."/>
            <person name="Faraut T."/>
            <person name="Cai Q."/>
            <person name="Webster R.G."/>
            <person name="Aldridge J.R."/>
            <person name="Warren W.C."/>
            <person name="Bartschat S."/>
            <person name="Kehr S."/>
            <person name="Marz M."/>
            <person name="Stadler P.F."/>
            <person name="Smith J."/>
            <person name="Kraus R.H."/>
            <person name="Zhao Y."/>
            <person name="Ren L."/>
            <person name="Fei J."/>
            <person name="Morisson M."/>
            <person name="Kaiser P."/>
            <person name="Griffin D.K."/>
            <person name="Rao M."/>
            <person name="Pitel F."/>
            <person name="Wang J."/>
            <person name="Li N."/>
        </authorList>
    </citation>
    <scope>NUCLEOTIDE SEQUENCE [LARGE SCALE GENOMIC DNA]</scope>
</reference>
<dbReference type="EMBL" id="KB742464">
    <property type="protein sequence ID" value="EOB08202.1"/>
    <property type="molecule type" value="Genomic_DNA"/>
</dbReference>
<protein>
    <submittedName>
        <fullName evidence="1">Uncharacterized protein</fullName>
    </submittedName>
</protein>
<gene>
    <name evidence="1" type="ORF">Anapl_05552</name>
</gene>
<dbReference type="AlphaFoldDB" id="R0KDV4"/>
<sequence>MFRMGSKDTLLEPCVIWVPAGCLEGHQEQGEGCKMLRIQEHGQRLQRVGTSGWLCSARSVGIVGLLPDIFSPYRQKIYDRGSPGVRVLDFLVCHHRELVCVPPNNLCAEVLRYLHLHQTLLFCVIGGGDSKKKLRSRCKTGAAKEHGRKEKLALQRVSGASHKRSLQLPKVPFAKRAMLVLRFGKTE</sequence>
<proteinExistence type="predicted"/>
<name>R0KDV4_ANAPL</name>
<dbReference type="Proteomes" id="UP000296049">
    <property type="component" value="Unassembled WGS sequence"/>
</dbReference>
<evidence type="ECO:0000313" key="2">
    <source>
        <dbReference type="Proteomes" id="UP000296049"/>
    </source>
</evidence>
<keyword evidence="2" id="KW-1185">Reference proteome</keyword>
<accession>R0KDV4</accession>
<evidence type="ECO:0000313" key="1">
    <source>
        <dbReference type="EMBL" id="EOB08202.1"/>
    </source>
</evidence>